<keyword evidence="6" id="KW-0378">Hydrolase</keyword>
<dbReference type="InterPro" id="IPR045249">
    <property type="entry name" value="HARBI1-like"/>
</dbReference>
<feature type="domain" description="DDE Tnp4" evidence="8">
    <location>
        <begin position="137"/>
        <end position="288"/>
    </location>
</feature>
<dbReference type="InterPro" id="IPR027806">
    <property type="entry name" value="HARBI1_dom"/>
</dbReference>
<dbReference type="GO" id="GO:0005634">
    <property type="term" value="C:nucleus"/>
    <property type="evidence" value="ECO:0007669"/>
    <property type="project" value="UniProtKB-SubCell"/>
</dbReference>
<evidence type="ECO:0000259" key="8">
    <source>
        <dbReference type="Pfam" id="PF13359"/>
    </source>
</evidence>
<comment type="cofactor">
    <cofactor evidence="1">
        <name>a divalent metal cation</name>
        <dbReference type="ChEBI" id="CHEBI:60240"/>
    </cofactor>
</comment>
<evidence type="ECO:0000256" key="7">
    <source>
        <dbReference type="ARBA" id="ARBA00023242"/>
    </source>
</evidence>
<keyword evidence="7" id="KW-0539">Nucleus</keyword>
<dbReference type="PANTHER" id="PTHR22930">
    <property type="match status" value="1"/>
</dbReference>
<evidence type="ECO:0000256" key="2">
    <source>
        <dbReference type="ARBA" id="ARBA00004123"/>
    </source>
</evidence>
<dbReference type="GO" id="GO:0004518">
    <property type="term" value="F:nuclease activity"/>
    <property type="evidence" value="ECO:0007669"/>
    <property type="project" value="UniProtKB-KW"/>
</dbReference>
<comment type="similarity">
    <text evidence="3">Belongs to the HARBI1 family.</text>
</comment>
<keyword evidence="10" id="KW-1185">Reference proteome</keyword>
<evidence type="ECO:0000256" key="6">
    <source>
        <dbReference type="ARBA" id="ARBA00022801"/>
    </source>
</evidence>
<accession>A0A4Y2CJW6</accession>
<evidence type="ECO:0000256" key="1">
    <source>
        <dbReference type="ARBA" id="ARBA00001968"/>
    </source>
</evidence>
<proteinExistence type="inferred from homology"/>
<protein>
    <submittedName>
        <fullName evidence="9">Nuclease HARBI1</fullName>
    </submittedName>
</protein>
<dbReference type="Pfam" id="PF13359">
    <property type="entry name" value="DDE_Tnp_4"/>
    <property type="match status" value="1"/>
</dbReference>
<evidence type="ECO:0000256" key="4">
    <source>
        <dbReference type="ARBA" id="ARBA00022722"/>
    </source>
</evidence>
<name>A0A4Y2CJW6_ARAVE</name>
<dbReference type="OrthoDB" id="6423074at2759"/>
<comment type="caution">
    <text evidence="9">The sequence shown here is derived from an EMBL/GenBank/DDBJ whole genome shotgun (WGS) entry which is preliminary data.</text>
</comment>
<evidence type="ECO:0000313" key="9">
    <source>
        <dbReference type="EMBL" id="GBM04028.1"/>
    </source>
</evidence>
<keyword evidence="5" id="KW-0479">Metal-binding</keyword>
<sequence length="347" mass="39265">MESKRERKVKKRRDLFVELDDYEFTRRFRLTKESVVELTLLIHEKLESKTTLNNALSAVEQVLIALRFYAVASMQLAIADIFEVSQPTVSRVVHRVSEAIASLLPSYIYLPVNKEECKEVSKKFFDIAGFPSVIGALDCTFVLIVSPGGEDAERFRCRKNYFALNVQTIVDSDLVIRNVVARWPGSTHDSTIFNNSAACLTLQSNSLFRNYHLLGDSGYGLEKYLLTPFGNPRSPAEVRYNKSHVLTRNTVERKYGILKRRFPCLSIGLNCHIERVPAIIVACCVLHNLAIRLADPEPPADPQIQDLLRQLELETEQQQLATSIGSQPRCPAGFAKRNVIVTNYFSN</sequence>
<dbReference type="Proteomes" id="UP000499080">
    <property type="component" value="Unassembled WGS sequence"/>
</dbReference>
<evidence type="ECO:0000256" key="5">
    <source>
        <dbReference type="ARBA" id="ARBA00022723"/>
    </source>
</evidence>
<organism evidence="9 10">
    <name type="scientific">Araneus ventricosus</name>
    <name type="common">Orbweaver spider</name>
    <name type="synonym">Epeira ventricosa</name>
    <dbReference type="NCBI Taxonomy" id="182803"/>
    <lineage>
        <taxon>Eukaryota</taxon>
        <taxon>Metazoa</taxon>
        <taxon>Ecdysozoa</taxon>
        <taxon>Arthropoda</taxon>
        <taxon>Chelicerata</taxon>
        <taxon>Arachnida</taxon>
        <taxon>Araneae</taxon>
        <taxon>Araneomorphae</taxon>
        <taxon>Entelegynae</taxon>
        <taxon>Araneoidea</taxon>
        <taxon>Araneidae</taxon>
        <taxon>Araneus</taxon>
    </lineage>
</organism>
<keyword evidence="4" id="KW-0540">Nuclease</keyword>
<evidence type="ECO:0000313" key="10">
    <source>
        <dbReference type="Proteomes" id="UP000499080"/>
    </source>
</evidence>
<reference evidence="9 10" key="1">
    <citation type="journal article" date="2019" name="Sci. Rep.">
        <title>Orb-weaving spider Araneus ventricosus genome elucidates the spidroin gene catalogue.</title>
        <authorList>
            <person name="Kono N."/>
            <person name="Nakamura H."/>
            <person name="Ohtoshi R."/>
            <person name="Moran D.A.P."/>
            <person name="Shinohara A."/>
            <person name="Yoshida Y."/>
            <person name="Fujiwara M."/>
            <person name="Mori M."/>
            <person name="Tomita M."/>
            <person name="Arakawa K."/>
        </authorList>
    </citation>
    <scope>NUCLEOTIDE SEQUENCE [LARGE SCALE GENOMIC DNA]</scope>
</reference>
<dbReference type="GO" id="GO:0016787">
    <property type="term" value="F:hydrolase activity"/>
    <property type="evidence" value="ECO:0007669"/>
    <property type="project" value="UniProtKB-KW"/>
</dbReference>
<evidence type="ECO:0000256" key="3">
    <source>
        <dbReference type="ARBA" id="ARBA00006958"/>
    </source>
</evidence>
<comment type="subcellular location">
    <subcellularLocation>
        <location evidence="2">Nucleus</location>
    </subcellularLocation>
</comment>
<dbReference type="AlphaFoldDB" id="A0A4Y2CJW6"/>
<dbReference type="EMBL" id="BGPR01000197">
    <property type="protein sequence ID" value="GBM04028.1"/>
    <property type="molecule type" value="Genomic_DNA"/>
</dbReference>
<dbReference type="PANTHER" id="PTHR22930:SF289">
    <property type="entry name" value="DDE TNP4 DOMAIN-CONTAINING PROTEIN-RELATED"/>
    <property type="match status" value="1"/>
</dbReference>
<gene>
    <name evidence="9" type="primary">Harbi1_3</name>
    <name evidence="9" type="ORF">AVEN_99216_1</name>
</gene>
<dbReference type="GO" id="GO:0046872">
    <property type="term" value="F:metal ion binding"/>
    <property type="evidence" value="ECO:0007669"/>
    <property type="project" value="UniProtKB-KW"/>
</dbReference>